<evidence type="ECO:0000313" key="2">
    <source>
        <dbReference type="Proteomes" id="UP000735302"/>
    </source>
</evidence>
<evidence type="ECO:0000313" key="1">
    <source>
        <dbReference type="EMBL" id="GFO13983.1"/>
    </source>
</evidence>
<dbReference type="EMBL" id="BLXT01004521">
    <property type="protein sequence ID" value="GFO13983.1"/>
    <property type="molecule type" value="Genomic_DNA"/>
</dbReference>
<protein>
    <submittedName>
        <fullName evidence="1">Uncharacterized protein</fullName>
    </submittedName>
</protein>
<gene>
    <name evidence="1" type="ORF">PoB_004048800</name>
</gene>
<sequence>MHIICAIQAGDPNQMPTAVSVPPETFYRENGVKIKLPYFDQETCTVRVGTVEDQVIDLSRLARRDGKPMFEAEHNISEKVQGMKFDPVQMNYSFNPCVPFTFQPTDHMFNLRGDIGGTVASESTLTSAGTLLSRVRAPPLRPGLMMGVKA</sequence>
<comment type="caution">
    <text evidence="1">The sequence shown here is derived from an EMBL/GenBank/DDBJ whole genome shotgun (WGS) entry which is preliminary data.</text>
</comment>
<keyword evidence="2" id="KW-1185">Reference proteome</keyword>
<dbReference type="Proteomes" id="UP000735302">
    <property type="component" value="Unassembled WGS sequence"/>
</dbReference>
<proteinExistence type="predicted"/>
<reference evidence="1 2" key="1">
    <citation type="journal article" date="2021" name="Elife">
        <title>Chloroplast acquisition without the gene transfer in kleptoplastic sea slugs, Plakobranchus ocellatus.</title>
        <authorList>
            <person name="Maeda T."/>
            <person name="Takahashi S."/>
            <person name="Yoshida T."/>
            <person name="Shimamura S."/>
            <person name="Takaki Y."/>
            <person name="Nagai Y."/>
            <person name="Toyoda A."/>
            <person name="Suzuki Y."/>
            <person name="Arimoto A."/>
            <person name="Ishii H."/>
            <person name="Satoh N."/>
            <person name="Nishiyama T."/>
            <person name="Hasebe M."/>
            <person name="Maruyama T."/>
            <person name="Minagawa J."/>
            <person name="Obokata J."/>
            <person name="Shigenobu S."/>
        </authorList>
    </citation>
    <scope>NUCLEOTIDE SEQUENCE [LARGE SCALE GENOMIC DNA]</scope>
</reference>
<organism evidence="1 2">
    <name type="scientific">Plakobranchus ocellatus</name>
    <dbReference type="NCBI Taxonomy" id="259542"/>
    <lineage>
        <taxon>Eukaryota</taxon>
        <taxon>Metazoa</taxon>
        <taxon>Spiralia</taxon>
        <taxon>Lophotrochozoa</taxon>
        <taxon>Mollusca</taxon>
        <taxon>Gastropoda</taxon>
        <taxon>Heterobranchia</taxon>
        <taxon>Euthyneura</taxon>
        <taxon>Panpulmonata</taxon>
        <taxon>Sacoglossa</taxon>
        <taxon>Placobranchoidea</taxon>
        <taxon>Plakobranchidae</taxon>
        <taxon>Plakobranchus</taxon>
    </lineage>
</organism>
<dbReference type="AlphaFoldDB" id="A0AAV4B4H6"/>
<name>A0AAV4B4H6_9GAST</name>
<accession>A0AAV4B4H6</accession>